<dbReference type="AlphaFoldDB" id="S9UNC6"/>
<proteinExistence type="predicted"/>
<evidence type="ECO:0000256" key="1">
    <source>
        <dbReference type="SAM" id="Coils"/>
    </source>
</evidence>
<evidence type="ECO:0000256" key="2">
    <source>
        <dbReference type="SAM" id="MobiDB-lite"/>
    </source>
</evidence>
<comment type="caution">
    <text evidence="3">The sequence shown here is derived from an EMBL/GenBank/DDBJ whole genome shotgun (WGS) entry which is preliminary data.</text>
</comment>
<evidence type="ECO:0000313" key="4">
    <source>
        <dbReference type="Proteomes" id="UP000015354"/>
    </source>
</evidence>
<keyword evidence="1" id="KW-0175">Coiled coil</keyword>
<reference evidence="3 4" key="1">
    <citation type="journal article" date="2013" name="PLoS ONE">
        <title>Predicting the Proteins of Angomonas deanei, Strigomonas culicis and Their Respective Endosymbionts Reveals New Aspects of the Trypanosomatidae Family.</title>
        <authorList>
            <person name="Motta M.C."/>
            <person name="Martins A.C."/>
            <person name="de Souza S.S."/>
            <person name="Catta-Preta C.M."/>
            <person name="Silva R."/>
            <person name="Klein C.C."/>
            <person name="de Almeida L.G."/>
            <person name="de Lima Cunha O."/>
            <person name="Ciapina L.P."/>
            <person name="Brocchi M."/>
            <person name="Colabardini A.C."/>
            <person name="de Araujo Lima B."/>
            <person name="Machado C.R."/>
            <person name="de Almeida Soares C.M."/>
            <person name="Probst C.M."/>
            <person name="de Menezes C.B."/>
            <person name="Thompson C.E."/>
            <person name="Bartholomeu D.C."/>
            <person name="Gradia D.F."/>
            <person name="Pavoni D.P."/>
            <person name="Grisard E.C."/>
            <person name="Fantinatti-Garboggini F."/>
            <person name="Marchini F.K."/>
            <person name="Rodrigues-Luiz G.F."/>
            <person name="Wagner G."/>
            <person name="Goldman G.H."/>
            <person name="Fietto J.L."/>
            <person name="Elias M.C."/>
            <person name="Goldman M.H."/>
            <person name="Sagot M.F."/>
            <person name="Pereira M."/>
            <person name="Stoco P.H."/>
            <person name="de Mendonca-Neto R.P."/>
            <person name="Teixeira S.M."/>
            <person name="Maciel T.E."/>
            <person name="de Oliveira Mendes T.A."/>
            <person name="Urmenyi T.P."/>
            <person name="de Souza W."/>
            <person name="Schenkman S."/>
            <person name="de Vasconcelos A.T."/>
        </authorList>
    </citation>
    <scope>NUCLEOTIDE SEQUENCE [LARGE SCALE GENOMIC DNA]</scope>
</reference>
<name>S9UNC6_9TRYP</name>
<dbReference type="EMBL" id="ATMH01011468">
    <property type="protein sequence ID" value="EPY16166.1"/>
    <property type="molecule type" value="Genomic_DNA"/>
</dbReference>
<evidence type="ECO:0008006" key="5">
    <source>
        <dbReference type="Google" id="ProtNLM"/>
    </source>
</evidence>
<feature type="coiled-coil region" evidence="1">
    <location>
        <begin position="39"/>
        <end position="77"/>
    </location>
</feature>
<protein>
    <recommendedName>
        <fullName evidence="5">WHIM2 domain-containing protein</fullName>
    </recommendedName>
</protein>
<dbReference type="Proteomes" id="UP000015354">
    <property type="component" value="Unassembled WGS sequence"/>
</dbReference>
<sequence length="237" mass="26883">MERIAELHTMASWGNVDLGDRLNLLQFCVQEALSSDVVLDDVDRLAKEEEEDKAVLEKKLRDIRDEAEKEVKSLLKSVPTTTAAAMRKTKKDSTDKADPEGEGNSEKTADEYEQSRNRILAVAEKKRAKAFQQFFQKKDSAIDGAIIRPLGMDRYKRLYWRFPLDRDLCVQSTEQTSMNFPLLPVPAELMASSPHFLFDDDDEEAQHKSVKKSAADAAAAQTQTIWERYPSSTSPRL</sequence>
<keyword evidence="4" id="KW-1185">Reference proteome</keyword>
<accession>S9UNC6</accession>
<dbReference type="OrthoDB" id="273390at2759"/>
<evidence type="ECO:0000313" key="3">
    <source>
        <dbReference type="EMBL" id="EPY16166.1"/>
    </source>
</evidence>
<gene>
    <name evidence="3" type="ORF">STCU_11504</name>
</gene>
<feature type="region of interest" description="Disordered" evidence="2">
    <location>
        <begin position="80"/>
        <end position="113"/>
    </location>
</feature>
<organism evidence="3 4">
    <name type="scientific">Strigomonas culicis</name>
    <dbReference type="NCBI Taxonomy" id="28005"/>
    <lineage>
        <taxon>Eukaryota</taxon>
        <taxon>Discoba</taxon>
        <taxon>Euglenozoa</taxon>
        <taxon>Kinetoplastea</taxon>
        <taxon>Metakinetoplastina</taxon>
        <taxon>Trypanosomatida</taxon>
        <taxon>Trypanosomatidae</taxon>
        <taxon>Strigomonadinae</taxon>
        <taxon>Strigomonas</taxon>
    </lineage>
</organism>
<feature type="compositionally biased region" description="Basic and acidic residues" evidence="2">
    <location>
        <begin position="91"/>
        <end position="113"/>
    </location>
</feature>